<evidence type="ECO:0008006" key="3">
    <source>
        <dbReference type="Google" id="ProtNLM"/>
    </source>
</evidence>
<dbReference type="EMBL" id="VZRB01000013">
    <property type="protein sequence ID" value="KAB1145070.1"/>
    <property type="molecule type" value="Genomic_DNA"/>
</dbReference>
<protein>
    <recommendedName>
        <fullName evidence="3">PqqD family protein</fullName>
    </recommendedName>
</protein>
<sequence>MPLHRERGVDVTVNPDGWLVLRCGQTGEEHFYPPPFTVAWIALQRWGGNPHLATDEIAEMWQEDRSETFTAVEKWLDELRSAGLIRDDLS</sequence>
<evidence type="ECO:0000313" key="1">
    <source>
        <dbReference type="EMBL" id="KAB1145070.1"/>
    </source>
</evidence>
<comment type="caution">
    <text evidence="1">The sequence shown here is derived from an EMBL/GenBank/DDBJ whole genome shotgun (WGS) entry which is preliminary data.</text>
</comment>
<name>A0A6H9V194_9ACTN</name>
<organism evidence="1 2">
    <name type="scientific">Streptomyces luteolifulvus</name>
    <dbReference type="NCBI Taxonomy" id="2615112"/>
    <lineage>
        <taxon>Bacteria</taxon>
        <taxon>Bacillati</taxon>
        <taxon>Actinomycetota</taxon>
        <taxon>Actinomycetes</taxon>
        <taxon>Kitasatosporales</taxon>
        <taxon>Streptomycetaceae</taxon>
        <taxon>Streptomyces</taxon>
    </lineage>
</organism>
<evidence type="ECO:0000313" key="2">
    <source>
        <dbReference type="Proteomes" id="UP000442707"/>
    </source>
</evidence>
<dbReference type="Proteomes" id="UP000442707">
    <property type="component" value="Unassembled WGS sequence"/>
</dbReference>
<accession>A0A6H9V194</accession>
<dbReference type="AlphaFoldDB" id="A0A6H9V194"/>
<dbReference type="RefSeq" id="WP_150950543.1">
    <property type="nucleotide sequence ID" value="NZ_VZRB01000013.1"/>
</dbReference>
<keyword evidence="2" id="KW-1185">Reference proteome</keyword>
<reference evidence="1 2" key="1">
    <citation type="submission" date="2019-09" db="EMBL/GenBank/DDBJ databases">
        <title>Screening of Novel Bioactive Compounds from Soil-Associated.</title>
        <authorList>
            <person name="Zhao S."/>
        </authorList>
    </citation>
    <scope>NUCLEOTIDE SEQUENCE [LARGE SCALE GENOMIC DNA]</scope>
    <source>
        <strain evidence="1 2">HIT-DPA4</strain>
    </source>
</reference>
<proteinExistence type="predicted"/>
<gene>
    <name evidence="1" type="ORF">F7R91_20625</name>
</gene>